<keyword evidence="4 7" id="KW-1133">Transmembrane helix</keyword>
<sequence>MIDAIIERLSSNQNFRYLIAMQKIVGMLFDAFMLVLGPCLITVVFGIVTGELYAFFTFLLPLHAKTFSIWWILNAVFAVYLAFSSLFNYVMCVTTNAGTHDSKTYKLLMLEAREAGHILSESNRTNGSVSDKSRIVQRNSNSRGGGGRGNQSSTEKKPKSWVDQGAFEWGYCKRTGLPKAPRAHFDHITKKLVLNMDHYCPWMFNVVGYLNYRYFVLFLFWIFVACVYGLCLTTLPFIQMVQRNKGSRYRLKMDFSVRSAVSYTFILALSIGLAVSLLFFWHVYLVLTSQTTIEFYGNQTKKFRARLRGQRYRNPYDMGMKRNWEHVFGHGHWAMVLLPSTKPPPWPPWPSLPHESTETATMLRDEHIV</sequence>
<evidence type="ECO:0000256" key="4">
    <source>
        <dbReference type="ARBA" id="ARBA00022989"/>
    </source>
</evidence>
<dbReference type="PROSITE" id="PS50216">
    <property type="entry name" value="DHHC"/>
    <property type="match status" value="1"/>
</dbReference>
<feature type="region of interest" description="Disordered" evidence="8">
    <location>
        <begin position="122"/>
        <end position="160"/>
    </location>
</feature>
<proteinExistence type="inferred from homology"/>
<feature type="transmembrane region" description="Helical" evidence="7">
    <location>
        <begin position="24"/>
        <end position="48"/>
    </location>
</feature>
<comment type="similarity">
    <text evidence="7">Belongs to the DHHC palmitoyltransferase family.</text>
</comment>
<feature type="transmembrane region" description="Helical" evidence="7">
    <location>
        <begin position="260"/>
        <end position="284"/>
    </location>
</feature>
<evidence type="ECO:0000256" key="3">
    <source>
        <dbReference type="ARBA" id="ARBA00022692"/>
    </source>
</evidence>
<protein>
    <recommendedName>
        <fullName evidence="7">Palmitoyltransferase</fullName>
        <ecNumber evidence="7">2.3.1.225</ecNumber>
    </recommendedName>
</protein>
<dbReference type="GO" id="GO:0016020">
    <property type="term" value="C:membrane"/>
    <property type="evidence" value="ECO:0007669"/>
    <property type="project" value="UniProtKB-SubCell"/>
</dbReference>
<name>A0A7S2FY83_9STRA</name>
<dbReference type="AlphaFoldDB" id="A0A7S2FY83"/>
<reference evidence="10" key="1">
    <citation type="submission" date="2021-01" db="EMBL/GenBank/DDBJ databases">
        <authorList>
            <person name="Corre E."/>
            <person name="Pelletier E."/>
            <person name="Niang G."/>
            <person name="Scheremetjew M."/>
            <person name="Finn R."/>
            <person name="Kale V."/>
            <person name="Holt S."/>
            <person name="Cochrane G."/>
            <person name="Meng A."/>
            <person name="Brown T."/>
            <person name="Cohen L."/>
        </authorList>
    </citation>
    <scope>NUCLEOTIDE SEQUENCE</scope>
    <source>
        <strain evidence="10">CCMP1381</strain>
    </source>
</reference>
<evidence type="ECO:0000256" key="1">
    <source>
        <dbReference type="ARBA" id="ARBA00004141"/>
    </source>
</evidence>
<dbReference type="EC" id="2.3.1.225" evidence="7"/>
<evidence type="ECO:0000256" key="8">
    <source>
        <dbReference type="SAM" id="MobiDB-lite"/>
    </source>
</evidence>
<gene>
    <name evidence="10" type="ORF">DSPE1174_LOCUS13304</name>
</gene>
<feature type="transmembrane region" description="Helical" evidence="7">
    <location>
        <begin position="218"/>
        <end position="239"/>
    </location>
</feature>
<comment type="catalytic activity">
    <reaction evidence="7">
        <text>L-cysteinyl-[protein] + hexadecanoyl-CoA = S-hexadecanoyl-L-cysteinyl-[protein] + CoA</text>
        <dbReference type="Rhea" id="RHEA:36683"/>
        <dbReference type="Rhea" id="RHEA-COMP:10131"/>
        <dbReference type="Rhea" id="RHEA-COMP:11032"/>
        <dbReference type="ChEBI" id="CHEBI:29950"/>
        <dbReference type="ChEBI" id="CHEBI:57287"/>
        <dbReference type="ChEBI" id="CHEBI:57379"/>
        <dbReference type="ChEBI" id="CHEBI:74151"/>
        <dbReference type="EC" id="2.3.1.225"/>
    </reaction>
</comment>
<evidence type="ECO:0000256" key="7">
    <source>
        <dbReference type="RuleBase" id="RU079119"/>
    </source>
</evidence>
<feature type="domain" description="Palmitoyltransferase DHHC" evidence="9">
    <location>
        <begin position="170"/>
        <end position="297"/>
    </location>
</feature>
<keyword evidence="3 7" id="KW-0812">Transmembrane</keyword>
<evidence type="ECO:0000256" key="6">
    <source>
        <dbReference type="ARBA" id="ARBA00023315"/>
    </source>
</evidence>
<accession>A0A7S2FY83</accession>
<keyword evidence="6 7" id="KW-0012">Acyltransferase</keyword>
<keyword evidence="2 7" id="KW-0808">Transferase</keyword>
<dbReference type="InterPro" id="IPR039859">
    <property type="entry name" value="PFA4/ZDH16/20/ERF2-like"/>
</dbReference>
<feature type="transmembrane region" description="Helical" evidence="7">
    <location>
        <begin position="68"/>
        <end position="90"/>
    </location>
</feature>
<dbReference type="GO" id="GO:0019706">
    <property type="term" value="F:protein-cysteine S-palmitoyltransferase activity"/>
    <property type="evidence" value="ECO:0007669"/>
    <property type="project" value="UniProtKB-EC"/>
</dbReference>
<comment type="domain">
    <text evidence="7">The DHHC domain is required for palmitoyltransferase activity.</text>
</comment>
<evidence type="ECO:0000313" key="10">
    <source>
        <dbReference type="EMBL" id="CAD9419809.1"/>
    </source>
</evidence>
<evidence type="ECO:0000256" key="5">
    <source>
        <dbReference type="ARBA" id="ARBA00023136"/>
    </source>
</evidence>
<evidence type="ECO:0000259" key="9">
    <source>
        <dbReference type="Pfam" id="PF01529"/>
    </source>
</evidence>
<keyword evidence="5 7" id="KW-0472">Membrane</keyword>
<dbReference type="Pfam" id="PF01529">
    <property type="entry name" value="DHHC"/>
    <property type="match status" value="1"/>
</dbReference>
<dbReference type="InterPro" id="IPR001594">
    <property type="entry name" value="Palmitoyltrfase_DHHC"/>
</dbReference>
<dbReference type="EMBL" id="HBGS01026202">
    <property type="protein sequence ID" value="CAD9419809.1"/>
    <property type="molecule type" value="Transcribed_RNA"/>
</dbReference>
<comment type="subcellular location">
    <subcellularLocation>
        <location evidence="1">Membrane</location>
        <topology evidence="1">Multi-pass membrane protein</topology>
    </subcellularLocation>
</comment>
<evidence type="ECO:0000256" key="2">
    <source>
        <dbReference type="ARBA" id="ARBA00022679"/>
    </source>
</evidence>
<dbReference type="PANTHER" id="PTHR12246">
    <property type="entry name" value="PALMITOYLTRANSFERASE ZDHHC16"/>
    <property type="match status" value="1"/>
</dbReference>
<organism evidence="10">
    <name type="scientific">Octactis speculum</name>
    <dbReference type="NCBI Taxonomy" id="3111310"/>
    <lineage>
        <taxon>Eukaryota</taxon>
        <taxon>Sar</taxon>
        <taxon>Stramenopiles</taxon>
        <taxon>Ochrophyta</taxon>
        <taxon>Dictyochophyceae</taxon>
        <taxon>Dictyochales</taxon>
        <taxon>Dictyochaceae</taxon>
        <taxon>Octactis</taxon>
    </lineage>
</organism>